<evidence type="ECO:0000313" key="1">
    <source>
        <dbReference type="EMBL" id="GAF85154.1"/>
    </source>
</evidence>
<name>X0SVY9_9ZZZZ</name>
<comment type="caution">
    <text evidence="1">The sequence shown here is derived from an EMBL/GenBank/DDBJ whole genome shotgun (WGS) entry which is preliminary data.</text>
</comment>
<accession>X0SVY9</accession>
<proteinExistence type="predicted"/>
<gene>
    <name evidence="1" type="ORF">S01H1_09722</name>
</gene>
<reference evidence="1" key="1">
    <citation type="journal article" date="2014" name="Front. Microbiol.">
        <title>High frequency of phylogenetically diverse reductive dehalogenase-homologous genes in deep subseafloor sedimentary metagenomes.</title>
        <authorList>
            <person name="Kawai M."/>
            <person name="Futagami T."/>
            <person name="Toyoda A."/>
            <person name="Takaki Y."/>
            <person name="Nishi S."/>
            <person name="Hori S."/>
            <person name="Arai W."/>
            <person name="Tsubouchi T."/>
            <person name="Morono Y."/>
            <person name="Uchiyama I."/>
            <person name="Ito T."/>
            <person name="Fujiyama A."/>
            <person name="Inagaki F."/>
            <person name="Takami H."/>
        </authorList>
    </citation>
    <scope>NUCLEOTIDE SEQUENCE</scope>
    <source>
        <strain evidence="1">Expedition CK06-06</strain>
    </source>
</reference>
<protein>
    <submittedName>
        <fullName evidence="1">Uncharacterized protein</fullName>
    </submittedName>
</protein>
<sequence length="130" mass="15148">MSTGPITTLFENQMREAIKQELIEKGWTPPPEKPEPEFKAGQPVEVRDYGARGWILTRYVSKDSMTGKYYSSNDIYWDECRHAPTWIKWEDGLHTSKDNDSVIIGNVIRHPTAKVFILMNDGRWAWMTEE</sequence>
<dbReference type="AlphaFoldDB" id="X0SVY9"/>
<dbReference type="EMBL" id="BARS01004970">
    <property type="protein sequence ID" value="GAF85154.1"/>
    <property type="molecule type" value="Genomic_DNA"/>
</dbReference>
<organism evidence="1">
    <name type="scientific">marine sediment metagenome</name>
    <dbReference type="NCBI Taxonomy" id="412755"/>
    <lineage>
        <taxon>unclassified sequences</taxon>
        <taxon>metagenomes</taxon>
        <taxon>ecological metagenomes</taxon>
    </lineage>
</organism>